<dbReference type="EMBL" id="ATHO01000077">
    <property type="protein sequence ID" value="EQB07797.1"/>
    <property type="molecule type" value="Genomic_DNA"/>
</dbReference>
<evidence type="ECO:0000256" key="1">
    <source>
        <dbReference type="ARBA" id="ARBA00006484"/>
    </source>
</evidence>
<evidence type="ECO:0000256" key="2">
    <source>
        <dbReference type="ARBA" id="ARBA00023002"/>
    </source>
</evidence>
<evidence type="ECO:0000313" key="4">
    <source>
        <dbReference type="Proteomes" id="UP000015525"/>
    </source>
</evidence>
<dbReference type="SUPFAM" id="SSF51735">
    <property type="entry name" value="NAD(P)-binding Rossmann-fold domains"/>
    <property type="match status" value="1"/>
</dbReference>
<comment type="similarity">
    <text evidence="1">Belongs to the short-chain dehydrogenases/reductases (SDR) family.</text>
</comment>
<proteinExistence type="inferred from homology"/>
<sequence>IAAGRGLAQAPDVEAIDLLSMASVRGFVARWGDRPVDLLINNAGLMAPPLTRTADGFESQMAVNYFAPFLLSELLLPHLAARKGRVVILSSGSHHLAELRIDDLNYERRAYDRFEGYGHAKLCANLLAVEYSRRHAADGVTMNACTPGGVATNLGRHATFEDAVRLGWVNEDGTLPQGRMKTAEEGAATPVWAATAPELEGKGGLYLEDCAIAPLWSPPMPPGWGVSAASLDPDAARRLWDVAEPLILERCA</sequence>
<dbReference type="InterPro" id="IPR036291">
    <property type="entry name" value="NAD(P)-bd_dom_sf"/>
</dbReference>
<dbReference type="PANTHER" id="PTHR24320:SF148">
    <property type="entry name" value="NAD(P)-BINDING ROSSMANN-FOLD SUPERFAMILY PROTEIN"/>
    <property type="match status" value="1"/>
</dbReference>
<protein>
    <recommendedName>
        <fullName evidence="5">Oxidoreductase</fullName>
    </recommendedName>
</protein>
<reference evidence="3 4" key="1">
    <citation type="journal article" date="2013" name="Genome Announc.">
        <title>Draft Genome Sequence of Sphingobium quisquiliarum Strain P25T, a Novel Hexachlorocyclohexane (HCH)-Degrading Bacterium Isolated from an HCH Dumpsite.</title>
        <authorList>
            <person name="Kumar Singh A."/>
            <person name="Sangwan N."/>
            <person name="Sharma A."/>
            <person name="Gupta V."/>
            <person name="Khurana J.P."/>
            <person name="Lal R."/>
        </authorList>
    </citation>
    <scope>NUCLEOTIDE SEQUENCE [LARGE SCALE GENOMIC DNA]</scope>
    <source>
        <strain evidence="3 4">P25</strain>
    </source>
</reference>
<dbReference type="InterPro" id="IPR002347">
    <property type="entry name" value="SDR_fam"/>
</dbReference>
<dbReference type="GO" id="GO:0016491">
    <property type="term" value="F:oxidoreductase activity"/>
    <property type="evidence" value="ECO:0007669"/>
    <property type="project" value="UniProtKB-KW"/>
</dbReference>
<dbReference type="Gene3D" id="3.40.50.720">
    <property type="entry name" value="NAD(P)-binding Rossmann-like Domain"/>
    <property type="match status" value="1"/>
</dbReference>
<dbReference type="PANTHER" id="PTHR24320">
    <property type="entry name" value="RETINOL DEHYDROGENASE"/>
    <property type="match status" value="1"/>
</dbReference>
<dbReference type="Pfam" id="PF00106">
    <property type="entry name" value="adh_short"/>
    <property type="match status" value="1"/>
</dbReference>
<dbReference type="Proteomes" id="UP000015525">
    <property type="component" value="Unassembled WGS sequence"/>
</dbReference>
<organism evidence="3 4">
    <name type="scientific">Sphingobium quisquiliarum P25</name>
    <dbReference type="NCBI Taxonomy" id="1329909"/>
    <lineage>
        <taxon>Bacteria</taxon>
        <taxon>Pseudomonadati</taxon>
        <taxon>Pseudomonadota</taxon>
        <taxon>Alphaproteobacteria</taxon>
        <taxon>Sphingomonadales</taxon>
        <taxon>Sphingomonadaceae</taxon>
        <taxon>Sphingobium</taxon>
    </lineage>
</organism>
<keyword evidence="2" id="KW-0560">Oxidoreductase</keyword>
<evidence type="ECO:0008006" key="5">
    <source>
        <dbReference type="Google" id="ProtNLM"/>
    </source>
</evidence>
<dbReference type="RefSeq" id="WP_021238165.1">
    <property type="nucleotide sequence ID" value="NZ_ATHO01000077.1"/>
</dbReference>
<evidence type="ECO:0000313" key="3">
    <source>
        <dbReference type="EMBL" id="EQB07797.1"/>
    </source>
</evidence>
<dbReference type="PATRIC" id="fig|1329909.3.peg.1838"/>
<name>T0H4D1_9SPHN</name>
<accession>T0H4D1</accession>
<feature type="non-terminal residue" evidence="3">
    <location>
        <position position="1"/>
    </location>
</feature>
<comment type="caution">
    <text evidence="3">The sequence shown here is derived from an EMBL/GenBank/DDBJ whole genome shotgun (WGS) entry which is preliminary data.</text>
</comment>
<dbReference type="PRINTS" id="PR00081">
    <property type="entry name" value="GDHRDH"/>
</dbReference>
<dbReference type="AlphaFoldDB" id="T0H4D1"/>
<gene>
    <name evidence="3" type="ORF">L288_09505</name>
</gene>
<keyword evidence="4" id="KW-1185">Reference proteome</keyword>